<dbReference type="Proteomes" id="UP000887574">
    <property type="component" value="Unplaced"/>
</dbReference>
<name>A0A915CKJ9_9BILA</name>
<sequence length="109" mass="12179">MIALLTPKPEFTRIARYLQKSYASKSNLLNTNSTHGRAKDSVQAIAGAALFNPEPLLKPNPVDSLPSSQSNIQKRSIWSNELLQFDPMANVAEQKMEAEKQEAYIEHLP</sequence>
<organism evidence="1 2">
    <name type="scientific">Ditylenchus dipsaci</name>
    <dbReference type="NCBI Taxonomy" id="166011"/>
    <lineage>
        <taxon>Eukaryota</taxon>
        <taxon>Metazoa</taxon>
        <taxon>Ecdysozoa</taxon>
        <taxon>Nematoda</taxon>
        <taxon>Chromadorea</taxon>
        <taxon>Rhabditida</taxon>
        <taxon>Tylenchina</taxon>
        <taxon>Tylenchomorpha</taxon>
        <taxon>Sphaerularioidea</taxon>
        <taxon>Anguinidae</taxon>
        <taxon>Anguininae</taxon>
        <taxon>Ditylenchus</taxon>
    </lineage>
</organism>
<protein>
    <submittedName>
        <fullName evidence="2">Uncharacterized protein</fullName>
    </submittedName>
</protein>
<keyword evidence="1" id="KW-1185">Reference proteome</keyword>
<proteinExistence type="predicted"/>
<reference evidence="2" key="1">
    <citation type="submission" date="2022-11" db="UniProtKB">
        <authorList>
            <consortium name="WormBaseParasite"/>
        </authorList>
    </citation>
    <scope>IDENTIFICATION</scope>
</reference>
<accession>A0A915CKJ9</accession>
<dbReference type="WBParaSite" id="jg10129">
    <property type="protein sequence ID" value="jg10129"/>
    <property type="gene ID" value="jg10129"/>
</dbReference>
<dbReference type="AlphaFoldDB" id="A0A915CKJ9"/>
<evidence type="ECO:0000313" key="1">
    <source>
        <dbReference type="Proteomes" id="UP000887574"/>
    </source>
</evidence>
<evidence type="ECO:0000313" key="2">
    <source>
        <dbReference type="WBParaSite" id="jg10129"/>
    </source>
</evidence>